<keyword evidence="3" id="KW-1185">Reference proteome</keyword>
<dbReference type="RefSeq" id="WP_107031322.1">
    <property type="nucleotide sequence ID" value="NZ_CAOLYA010000057.1"/>
</dbReference>
<dbReference type="Proteomes" id="UP000244905">
    <property type="component" value="Unassembled WGS sequence"/>
</dbReference>
<sequence length="159" mass="16659">MKLHYLQFAIAVTGALAVTAQAGADDKLVVTGTDSKQTAISIADVSRITFNGDKMKIATTKGDLDYQLGAIDNLAFDLEASAADRIETSLRDDITLGISGGILSVSAPAGVPLSVAVYNLKGVAVARHTGFENISIDFNPMAPGIYIVKANGKTIKFTR</sequence>
<organism evidence="2 3">
    <name type="scientific">Duncaniella muris</name>
    <dbReference type="NCBI Taxonomy" id="2094150"/>
    <lineage>
        <taxon>Bacteria</taxon>
        <taxon>Pseudomonadati</taxon>
        <taxon>Bacteroidota</taxon>
        <taxon>Bacteroidia</taxon>
        <taxon>Bacteroidales</taxon>
        <taxon>Muribaculaceae</taxon>
        <taxon>Duncaniella</taxon>
    </lineage>
</organism>
<keyword evidence="1" id="KW-0732">Signal</keyword>
<proteinExistence type="predicted"/>
<feature type="chain" id="PRO_5016033018" evidence="1">
    <location>
        <begin position="25"/>
        <end position="159"/>
    </location>
</feature>
<comment type="caution">
    <text evidence="2">The sequence shown here is derived from an EMBL/GenBank/DDBJ whole genome shotgun (WGS) entry which is preliminary data.</text>
</comment>
<evidence type="ECO:0000313" key="2">
    <source>
        <dbReference type="EMBL" id="PWB03978.1"/>
    </source>
</evidence>
<dbReference type="EMBL" id="PUEC01000003">
    <property type="protein sequence ID" value="PWB03978.1"/>
    <property type="molecule type" value="Genomic_DNA"/>
</dbReference>
<gene>
    <name evidence="2" type="ORF">C5O23_02230</name>
</gene>
<dbReference type="InterPro" id="IPR026444">
    <property type="entry name" value="Secre_tail"/>
</dbReference>
<dbReference type="GeneID" id="82525167"/>
<evidence type="ECO:0000313" key="3">
    <source>
        <dbReference type="Proteomes" id="UP000244905"/>
    </source>
</evidence>
<dbReference type="NCBIfam" id="TIGR04183">
    <property type="entry name" value="Por_Secre_tail"/>
    <property type="match status" value="1"/>
</dbReference>
<feature type="signal peptide" evidence="1">
    <location>
        <begin position="1"/>
        <end position="24"/>
    </location>
</feature>
<reference evidence="3" key="1">
    <citation type="submission" date="2018-02" db="EMBL/GenBank/DDBJ databases">
        <authorList>
            <person name="Clavel T."/>
            <person name="Strowig T."/>
        </authorList>
    </citation>
    <scope>NUCLEOTIDE SEQUENCE [LARGE SCALE GENOMIC DNA]</scope>
    <source>
        <strain evidence="3">DSM 103720</strain>
    </source>
</reference>
<evidence type="ECO:0000256" key="1">
    <source>
        <dbReference type="SAM" id="SignalP"/>
    </source>
</evidence>
<dbReference type="AlphaFoldDB" id="A0A2V1IT21"/>
<protein>
    <submittedName>
        <fullName evidence="2">T9SS C-terminal target domain-containing protein</fullName>
    </submittedName>
</protein>
<accession>A0A2V1IT21</accession>
<name>A0A2V1IT21_9BACT</name>